<organism evidence="3 4">
    <name type="scientific">Sedimentitalea xiamensis</name>
    <dbReference type="NCBI Taxonomy" id="3050037"/>
    <lineage>
        <taxon>Bacteria</taxon>
        <taxon>Pseudomonadati</taxon>
        <taxon>Pseudomonadota</taxon>
        <taxon>Alphaproteobacteria</taxon>
        <taxon>Rhodobacterales</taxon>
        <taxon>Paracoccaceae</taxon>
        <taxon>Sedimentitalea</taxon>
    </lineage>
</organism>
<evidence type="ECO:0000313" key="4">
    <source>
        <dbReference type="Proteomes" id="UP001227126"/>
    </source>
</evidence>
<comment type="caution">
    <text evidence="3">The sequence shown here is derived from an EMBL/GenBank/DDBJ whole genome shotgun (WGS) entry which is preliminary data.</text>
</comment>
<evidence type="ECO:0000256" key="1">
    <source>
        <dbReference type="SAM" id="MobiDB-lite"/>
    </source>
</evidence>
<accession>A0ABT7FIL2</accession>
<dbReference type="InterPro" id="IPR041649">
    <property type="entry name" value="NepR"/>
</dbReference>
<keyword evidence="4" id="KW-1185">Reference proteome</keyword>
<protein>
    <submittedName>
        <fullName evidence="3">NepR family anti-sigma factor</fullName>
    </submittedName>
</protein>
<evidence type="ECO:0000313" key="3">
    <source>
        <dbReference type="EMBL" id="MDK3074977.1"/>
    </source>
</evidence>
<gene>
    <name evidence="3" type="ORF">QO034_17950</name>
</gene>
<feature type="domain" description="Anti-sigma factor NepR" evidence="2">
    <location>
        <begin position="2"/>
        <end position="32"/>
    </location>
</feature>
<feature type="compositionally biased region" description="Polar residues" evidence="1">
    <location>
        <begin position="38"/>
        <end position="48"/>
    </location>
</feature>
<dbReference type="Proteomes" id="UP001227126">
    <property type="component" value="Unassembled WGS sequence"/>
</dbReference>
<sequence length="48" mass="5544">MARNLRRIYQETADEPVPGRLLELLEKLRAQDQEETSDNSNRQDGSAE</sequence>
<dbReference type="RefSeq" id="WP_284486908.1">
    <property type="nucleotide sequence ID" value="NZ_JASNJE010000028.1"/>
</dbReference>
<name>A0ABT7FIL2_9RHOB</name>
<feature type="region of interest" description="Disordered" evidence="1">
    <location>
        <begin position="28"/>
        <end position="48"/>
    </location>
</feature>
<dbReference type="Pfam" id="PF18557">
    <property type="entry name" value="NepR"/>
    <property type="match status" value="1"/>
</dbReference>
<reference evidence="3 4" key="1">
    <citation type="submission" date="2023-05" db="EMBL/GenBank/DDBJ databases">
        <title>Sedimentitalea sp. nov. JM2-8.</title>
        <authorList>
            <person name="Huang J."/>
        </authorList>
    </citation>
    <scope>NUCLEOTIDE SEQUENCE [LARGE SCALE GENOMIC DNA]</scope>
    <source>
        <strain evidence="3 4">JM2-8</strain>
    </source>
</reference>
<dbReference type="EMBL" id="JASNJE010000028">
    <property type="protein sequence ID" value="MDK3074977.1"/>
    <property type="molecule type" value="Genomic_DNA"/>
</dbReference>
<evidence type="ECO:0000259" key="2">
    <source>
        <dbReference type="Pfam" id="PF18557"/>
    </source>
</evidence>
<proteinExistence type="predicted"/>